<comment type="caution">
    <text evidence="1">The sequence shown here is derived from an EMBL/GenBank/DDBJ whole genome shotgun (WGS) entry which is preliminary data.</text>
</comment>
<accession>A0AAV5C7P3</accession>
<organism evidence="1 2">
    <name type="scientific">Eleusine coracana subsp. coracana</name>
    <dbReference type="NCBI Taxonomy" id="191504"/>
    <lineage>
        <taxon>Eukaryota</taxon>
        <taxon>Viridiplantae</taxon>
        <taxon>Streptophyta</taxon>
        <taxon>Embryophyta</taxon>
        <taxon>Tracheophyta</taxon>
        <taxon>Spermatophyta</taxon>
        <taxon>Magnoliopsida</taxon>
        <taxon>Liliopsida</taxon>
        <taxon>Poales</taxon>
        <taxon>Poaceae</taxon>
        <taxon>PACMAD clade</taxon>
        <taxon>Chloridoideae</taxon>
        <taxon>Cynodonteae</taxon>
        <taxon>Eleusininae</taxon>
        <taxon>Eleusine</taxon>
    </lineage>
</organism>
<dbReference type="AlphaFoldDB" id="A0AAV5C7P3"/>
<dbReference type="Proteomes" id="UP001054889">
    <property type="component" value="Unassembled WGS sequence"/>
</dbReference>
<evidence type="ECO:0008006" key="3">
    <source>
        <dbReference type="Google" id="ProtNLM"/>
    </source>
</evidence>
<gene>
    <name evidence="1" type="primary">ga10832</name>
    <name evidence="1" type="ORF">PR202_ga10832</name>
</gene>
<evidence type="ECO:0000313" key="2">
    <source>
        <dbReference type="Proteomes" id="UP001054889"/>
    </source>
</evidence>
<keyword evidence="2" id="KW-1185">Reference proteome</keyword>
<reference evidence="1" key="1">
    <citation type="journal article" date="2018" name="DNA Res.">
        <title>Multiple hybrid de novo genome assembly of finger millet, an orphan allotetraploid crop.</title>
        <authorList>
            <person name="Hatakeyama M."/>
            <person name="Aluri S."/>
            <person name="Balachadran M.T."/>
            <person name="Sivarajan S.R."/>
            <person name="Patrignani A."/>
            <person name="Gruter S."/>
            <person name="Poveda L."/>
            <person name="Shimizu-Inatsugi R."/>
            <person name="Baeten J."/>
            <person name="Francoijs K.J."/>
            <person name="Nataraja K.N."/>
            <person name="Reddy Y.A.N."/>
            <person name="Phadnis S."/>
            <person name="Ravikumar R.L."/>
            <person name="Schlapbach R."/>
            <person name="Sreeman S.M."/>
            <person name="Shimizu K.K."/>
        </authorList>
    </citation>
    <scope>NUCLEOTIDE SEQUENCE</scope>
</reference>
<name>A0AAV5C7P3_ELECO</name>
<dbReference type="EMBL" id="BQKI01000004">
    <property type="protein sequence ID" value="GJM94208.1"/>
    <property type="molecule type" value="Genomic_DNA"/>
</dbReference>
<sequence length="122" mass="14741">MHLDSYVCELCILQREENLHHLFINCNFAKACWQTIGISYPSTLSRFRIIKRIKRNLQVPFYMEIIILMSWCIWKQRNGWLFNNNDPSLQECLRTFKLEFSMVIHRAKSSILPQMQEWLDCL</sequence>
<evidence type="ECO:0000313" key="1">
    <source>
        <dbReference type="EMBL" id="GJM94208.1"/>
    </source>
</evidence>
<proteinExistence type="predicted"/>
<reference evidence="1" key="2">
    <citation type="submission" date="2021-12" db="EMBL/GenBank/DDBJ databases">
        <title>Resequencing data analysis of finger millet.</title>
        <authorList>
            <person name="Hatakeyama M."/>
            <person name="Aluri S."/>
            <person name="Balachadran M.T."/>
            <person name="Sivarajan S.R."/>
            <person name="Poveda L."/>
            <person name="Shimizu-Inatsugi R."/>
            <person name="Schlapbach R."/>
            <person name="Sreeman S.M."/>
            <person name="Shimizu K.K."/>
        </authorList>
    </citation>
    <scope>NUCLEOTIDE SEQUENCE</scope>
</reference>
<protein>
    <recommendedName>
        <fullName evidence="3">Reverse transcriptase zinc-binding domain-containing protein</fullName>
    </recommendedName>
</protein>